<protein>
    <submittedName>
        <fullName evidence="1">Type IX secretion system PorP/SprF family membrane protein</fullName>
    </submittedName>
</protein>
<dbReference type="EMBL" id="SNYC01000006">
    <property type="protein sequence ID" value="TDQ07395.1"/>
    <property type="molecule type" value="Genomic_DNA"/>
</dbReference>
<dbReference type="OrthoDB" id="1493187at2"/>
<comment type="caution">
    <text evidence="1">The sequence shown here is derived from an EMBL/GenBank/DDBJ whole genome shotgun (WGS) entry which is preliminary data.</text>
</comment>
<dbReference type="Pfam" id="PF11751">
    <property type="entry name" value="PorP_SprF"/>
    <property type="match status" value="1"/>
</dbReference>
<accession>A0A4R6SSM7</accession>
<dbReference type="RefSeq" id="WP_133577371.1">
    <property type="nucleotide sequence ID" value="NZ_SNYC01000006.1"/>
</dbReference>
<proteinExistence type="predicted"/>
<dbReference type="NCBIfam" id="TIGR03519">
    <property type="entry name" value="T9SS_PorP_fam"/>
    <property type="match status" value="1"/>
</dbReference>
<dbReference type="InterPro" id="IPR019861">
    <property type="entry name" value="PorP/SprF_Bacteroidetes"/>
</dbReference>
<keyword evidence="2" id="KW-1185">Reference proteome</keyword>
<evidence type="ECO:0000313" key="2">
    <source>
        <dbReference type="Proteomes" id="UP000295620"/>
    </source>
</evidence>
<reference evidence="1 2" key="1">
    <citation type="submission" date="2019-03" db="EMBL/GenBank/DDBJ databases">
        <title>Genomic Encyclopedia of Archaeal and Bacterial Type Strains, Phase II (KMG-II): from individual species to whole genera.</title>
        <authorList>
            <person name="Goeker M."/>
        </authorList>
    </citation>
    <scope>NUCLEOTIDE SEQUENCE [LARGE SCALE GENOMIC DNA]</scope>
    <source>
        <strain evidence="1 2">DSM 19035</strain>
    </source>
</reference>
<sequence>MSYNIALPILLLILLVGGRISAQQQVYSYSQYADNLTPVNSAYAMLDKSGFVSALGHRQFIGIEDAPSSLMFTGSLPITPIHASAGIYLLNDRTPLVRQLEINTFFAKSIQITSNQYLSIGVNAGMRNYASNYSALDPSDPEFMTDVHDTKPNIGFSMMYYSDRFYLGLSAPQLTFGNPETAFAQQTNPLKSPYFFSGAFLAVLSDEVKLKPAVLVSYVKNTPIAGSFSGTLYIKETFGIGAYYNSDKVIAGTVSVTFSNFKIGYSYATGISYNTRNLNNARNEIGLSYRFGSERSPKLL</sequence>
<gene>
    <name evidence="1" type="ORF">ATK78_3516</name>
</gene>
<organism evidence="1 2">
    <name type="scientific">Pedobacter metabolipauper</name>
    <dbReference type="NCBI Taxonomy" id="425513"/>
    <lineage>
        <taxon>Bacteria</taxon>
        <taxon>Pseudomonadati</taxon>
        <taxon>Bacteroidota</taxon>
        <taxon>Sphingobacteriia</taxon>
        <taxon>Sphingobacteriales</taxon>
        <taxon>Sphingobacteriaceae</taxon>
        <taxon>Pedobacter</taxon>
    </lineage>
</organism>
<name>A0A4R6SSM7_9SPHI</name>
<evidence type="ECO:0000313" key="1">
    <source>
        <dbReference type="EMBL" id="TDQ07395.1"/>
    </source>
</evidence>
<dbReference type="AlphaFoldDB" id="A0A4R6SSM7"/>
<dbReference type="Proteomes" id="UP000295620">
    <property type="component" value="Unassembled WGS sequence"/>
</dbReference>